<dbReference type="Proteomes" id="UP000664701">
    <property type="component" value="Chromosome"/>
</dbReference>
<dbReference type="EMBL" id="CP147251">
    <property type="protein sequence ID" value="WYJ77916.1"/>
    <property type="molecule type" value="Genomic_DNA"/>
</dbReference>
<feature type="domain" description="N-acetylmuramoyl-L-alanine amidase" evidence="5">
    <location>
        <begin position="9"/>
        <end position="154"/>
    </location>
</feature>
<evidence type="ECO:0000313" key="6">
    <source>
        <dbReference type="EMBL" id="WYJ77916.1"/>
    </source>
</evidence>
<keyword evidence="7" id="KW-1185">Reference proteome</keyword>
<dbReference type="InterPro" id="IPR002502">
    <property type="entry name" value="Amidase_domain"/>
</dbReference>
<evidence type="ECO:0000256" key="3">
    <source>
        <dbReference type="ARBA" id="ARBA00022801"/>
    </source>
</evidence>
<evidence type="ECO:0000259" key="5">
    <source>
        <dbReference type="SMART" id="SM00644"/>
    </source>
</evidence>
<dbReference type="SMART" id="SM00644">
    <property type="entry name" value="Ami_2"/>
    <property type="match status" value="1"/>
</dbReference>
<dbReference type="Pfam" id="PF01510">
    <property type="entry name" value="Amidase_2"/>
    <property type="match status" value="1"/>
</dbReference>
<dbReference type="InterPro" id="IPR051206">
    <property type="entry name" value="NAMLAA_amidase_2"/>
</dbReference>
<sequence>MLPINKKISTYNHYGYNNIKYIVVHDVGTRSTAKNNVDYFSGGNRNASAHYFVDDTSIWQSVEDSKGAWHVGDGNGIYGISNTNSIGVEMCLPSGSVTTKTEANTIELLQYLMKKYNISIDRVVRHYDASRKNCPAQFNLDKKWTRWYVFKNKLMNDAKATFTVFTSKFKIGDIVTVQLLADKYQTGQKIKSFVKGNKYTIKQVKIVNQSMSNYAYLLGGINSWVLEQDLK</sequence>
<dbReference type="PANTHER" id="PTHR30417:SF1">
    <property type="entry name" value="N-ACETYLMURAMOYL-L-ALANINE AMIDASE AMID"/>
    <property type="match status" value="1"/>
</dbReference>
<dbReference type="EC" id="3.5.1.28" evidence="2"/>
<dbReference type="PANTHER" id="PTHR30417">
    <property type="entry name" value="N-ACETYLMURAMOYL-L-ALANINE AMIDASE AMID"/>
    <property type="match status" value="1"/>
</dbReference>
<reference evidence="6 7" key="1">
    <citation type="submission" date="2021-03" db="EMBL/GenBank/DDBJ databases">
        <authorList>
            <person name="Gilmore M.S."/>
            <person name="Schwartzman J."/>
            <person name="Van Tyne D."/>
            <person name="Martin M."/>
            <person name="Earl A.M."/>
            <person name="Manson A.L."/>
            <person name="Straub T."/>
            <person name="Salamzade R."/>
            <person name="Saavedra J."/>
            <person name="Lebreton F."/>
            <person name="Prichula J."/>
            <person name="Schaufler K."/>
            <person name="Gaca A."/>
            <person name="Sgardioli B."/>
            <person name="Wagenaar J."/>
            <person name="Strong T."/>
        </authorList>
    </citation>
    <scope>NUCLEOTIDE SEQUENCE [LARGE SCALE GENOMIC DNA]</scope>
    <source>
        <strain evidence="6 7">DIV2402</strain>
    </source>
</reference>
<reference evidence="6 7" key="2">
    <citation type="submission" date="2024-03" db="EMBL/GenBank/DDBJ databases">
        <title>The Genome Sequence of Enterococcus sp. DIV2402.</title>
        <authorList>
            <consortium name="The Broad Institute Genomics Platform"/>
            <consortium name="The Broad Institute Microbial Omics Core"/>
            <consortium name="The Broad Institute Genomic Center for Infectious Diseases"/>
            <person name="Earl A."/>
            <person name="Manson A."/>
            <person name="Gilmore M."/>
            <person name="Schwartman J."/>
            <person name="Shea T."/>
            <person name="Abouelleil A."/>
            <person name="Cao P."/>
            <person name="Chapman S."/>
            <person name="Cusick C."/>
            <person name="Young S."/>
            <person name="Neafsey D."/>
            <person name="Nusbaum C."/>
            <person name="Birren B."/>
        </authorList>
    </citation>
    <scope>NUCLEOTIDE SEQUENCE [LARGE SCALE GENOMIC DNA]</scope>
    <source>
        <strain evidence="6 7">DIV2402</strain>
    </source>
</reference>
<dbReference type="CDD" id="cd06583">
    <property type="entry name" value="PGRP"/>
    <property type="match status" value="1"/>
</dbReference>
<dbReference type="Gene3D" id="3.40.80.10">
    <property type="entry name" value="Peptidoglycan recognition protein-like"/>
    <property type="match status" value="1"/>
</dbReference>
<evidence type="ECO:0000256" key="4">
    <source>
        <dbReference type="ARBA" id="ARBA00023316"/>
    </source>
</evidence>
<comment type="catalytic activity">
    <reaction evidence="1">
        <text>Hydrolyzes the link between N-acetylmuramoyl residues and L-amino acid residues in certain cell-wall glycopeptides.</text>
        <dbReference type="EC" id="3.5.1.28"/>
    </reaction>
</comment>
<dbReference type="InterPro" id="IPR036505">
    <property type="entry name" value="Amidase/PGRP_sf"/>
</dbReference>
<evidence type="ECO:0000256" key="1">
    <source>
        <dbReference type="ARBA" id="ARBA00001561"/>
    </source>
</evidence>
<evidence type="ECO:0000313" key="7">
    <source>
        <dbReference type="Proteomes" id="UP000664701"/>
    </source>
</evidence>
<accession>A0ABZ2STZ2</accession>
<keyword evidence="3" id="KW-0378">Hydrolase</keyword>
<dbReference type="RefSeq" id="WP_207871920.1">
    <property type="nucleotide sequence ID" value="NZ_CP147251.1"/>
</dbReference>
<protein>
    <recommendedName>
        <fullName evidence="2">N-acetylmuramoyl-L-alanine amidase</fullName>
        <ecNumber evidence="2">3.5.1.28</ecNumber>
    </recommendedName>
</protein>
<gene>
    <name evidence="6" type="ORF">DOK78_002556</name>
</gene>
<proteinExistence type="predicted"/>
<name>A0ABZ2STZ2_9ENTE</name>
<keyword evidence="4" id="KW-0961">Cell wall biogenesis/degradation</keyword>
<organism evidence="6 7">
    <name type="scientific">Candidatus Enterococcus lowellii</name>
    <dbReference type="NCBI Taxonomy" id="2230877"/>
    <lineage>
        <taxon>Bacteria</taxon>
        <taxon>Bacillati</taxon>
        <taxon>Bacillota</taxon>
        <taxon>Bacilli</taxon>
        <taxon>Lactobacillales</taxon>
        <taxon>Enterococcaceae</taxon>
        <taxon>Enterococcus</taxon>
    </lineage>
</organism>
<evidence type="ECO:0000256" key="2">
    <source>
        <dbReference type="ARBA" id="ARBA00011901"/>
    </source>
</evidence>
<dbReference type="SUPFAM" id="SSF55846">
    <property type="entry name" value="N-acetylmuramoyl-L-alanine amidase-like"/>
    <property type="match status" value="1"/>
</dbReference>